<protein>
    <submittedName>
        <fullName evidence="1">Uncharacterized protein</fullName>
    </submittedName>
</protein>
<proteinExistence type="predicted"/>
<gene>
    <name evidence="1" type="ORF">A2397_03590</name>
</gene>
<dbReference type="STRING" id="1797263.A2397_03590"/>
<reference evidence="1 2" key="1">
    <citation type="journal article" date="2016" name="Nat. Commun.">
        <title>Thousands of microbial genomes shed light on interconnected biogeochemical processes in an aquifer system.</title>
        <authorList>
            <person name="Anantharaman K."/>
            <person name="Brown C.T."/>
            <person name="Hug L.A."/>
            <person name="Sharon I."/>
            <person name="Castelle C.J."/>
            <person name="Probst A.J."/>
            <person name="Thomas B.C."/>
            <person name="Singh A."/>
            <person name="Wilkins M.J."/>
            <person name="Karaoz U."/>
            <person name="Brodie E.L."/>
            <person name="Williams K.H."/>
            <person name="Hubbard S.S."/>
            <person name="Banfield J.F."/>
        </authorList>
    </citation>
    <scope>NUCLEOTIDE SEQUENCE [LARGE SCALE GENOMIC DNA]</scope>
</reference>
<evidence type="ECO:0000313" key="1">
    <source>
        <dbReference type="EMBL" id="OGD08287.1"/>
    </source>
</evidence>
<dbReference type="Proteomes" id="UP000176424">
    <property type="component" value="Unassembled WGS sequence"/>
</dbReference>
<accession>A0A1F4ZS50</accession>
<sequence>MEETKKCPKCSGGMTKGLFVPPVGAVGMEWTDKLEYSKWKFEKMNKTKTFQYACKSCGFIESYLVK</sequence>
<dbReference type="AlphaFoldDB" id="A0A1F4ZS50"/>
<dbReference type="EMBL" id="MEXR01000060">
    <property type="protein sequence ID" value="OGD08287.1"/>
    <property type="molecule type" value="Genomic_DNA"/>
</dbReference>
<name>A0A1F4ZS50_9BACT</name>
<organism evidence="1 2">
    <name type="scientific">Candidatus Amesbacteria bacterium RIFOXYB1_FULL_44_23</name>
    <dbReference type="NCBI Taxonomy" id="1797263"/>
    <lineage>
        <taxon>Bacteria</taxon>
        <taxon>Candidatus Amesiibacteriota</taxon>
    </lineage>
</organism>
<evidence type="ECO:0000313" key="2">
    <source>
        <dbReference type="Proteomes" id="UP000176424"/>
    </source>
</evidence>
<comment type="caution">
    <text evidence="1">The sequence shown here is derived from an EMBL/GenBank/DDBJ whole genome shotgun (WGS) entry which is preliminary data.</text>
</comment>